<dbReference type="SUPFAM" id="SSF53187">
    <property type="entry name" value="Zn-dependent exopeptidases"/>
    <property type="match status" value="1"/>
</dbReference>
<dbReference type="Pfam" id="PF13860">
    <property type="entry name" value="FlgD_ig"/>
    <property type="match status" value="1"/>
</dbReference>
<feature type="domain" description="Peptidase M14" evidence="2">
    <location>
        <begin position="49"/>
        <end position="304"/>
    </location>
</feature>
<protein>
    <recommendedName>
        <fullName evidence="2">Peptidase M14 domain-containing protein</fullName>
    </recommendedName>
</protein>
<dbReference type="InterPro" id="IPR026444">
    <property type="entry name" value="Secre_tail"/>
</dbReference>
<organism evidence="3">
    <name type="scientific">marine metagenome</name>
    <dbReference type="NCBI Taxonomy" id="408172"/>
    <lineage>
        <taxon>unclassified sequences</taxon>
        <taxon>metagenomes</taxon>
        <taxon>ecological metagenomes</taxon>
    </lineage>
</organism>
<dbReference type="GO" id="GO:0006508">
    <property type="term" value="P:proteolysis"/>
    <property type="evidence" value="ECO:0007669"/>
    <property type="project" value="InterPro"/>
</dbReference>
<evidence type="ECO:0000313" key="3">
    <source>
        <dbReference type="EMBL" id="SVA73686.1"/>
    </source>
</evidence>
<dbReference type="Gene3D" id="2.60.40.4070">
    <property type="match status" value="1"/>
</dbReference>
<comment type="cofactor">
    <cofactor evidence="1">
        <name>Zn(2+)</name>
        <dbReference type="ChEBI" id="CHEBI:29105"/>
    </cofactor>
</comment>
<dbReference type="PANTHER" id="PTHR12756:SF11">
    <property type="entry name" value="CYTOSOLIC CARBOXYPEPTIDASE 1"/>
    <property type="match status" value="1"/>
</dbReference>
<dbReference type="GO" id="GO:0004181">
    <property type="term" value="F:metallocarboxypeptidase activity"/>
    <property type="evidence" value="ECO:0007669"/>
    <property type="project" value="InterPro"/>
</dbReference>
<dbReference type="InterPro" id="IPR000834">
    <property type="entry name" value="Peptidase_M14"/>
</dbReference>
<proteinExistence type="predicted"/>
<dbReference type="PROSITE" id="PS52035">
    <property type="entry name" value="PEPTIDASE_M14"/>
    <property type="match status" value="1"/>
</dbReference>
<accession>A0A381Y9A5</accession>
<dbReference type="InterPro" id="IPR050821">
    <property type="entry name" value="Cytosolic_carboxypeptidase"/>
</dbReference>
<dbReference type="AlphaFoldDB" id="A0A381Y9A5"/>
<dbReference type="PANTHER" id="PTHR12756">
    <property type="entry name" value="CYTOSOLIC CARBOXYPEPTIDASE"/>
    <property type="match status" value="1"/>
</dbReference>
<name>A0A381Y9A5_9ZZZZ</name>
<evidence type="ECO:0000259" key="2">
    <source>
        <dbReference type="PROSITE" id="PS52035"/>
    </source>
</evidence>
<dbReference type="InterPro" id="IPR025965">
    <property type="entry name" value="FlgD/Vpr_Ig-like"/>
</dbReference>
<sequence>MPSKHCLLIPLLLLSYLVKGQNNFIPKSMEKCGVTPSKINAVSRDSQNWGYGYDSLLADLDLWEESPYVTIDSIGATVQNRAIWELTISENPEISSNHRIYIHARTHPGEEESFWVTNEMINILISESLFAEFVRSNCIFHIIPMYNPDGVELGYPRENANGVDIESGWDDIPLEPEVAVLKNRFIDLMLPVDNPIEIALNMHSSFSCTRYFVYHDAVGTSENFTVLEQQFIGGIQSYFSDGFENWDYFVSWTSGTPDQYPESWWWMNHGENVMALTYEDMNCIEAGSYDSTANAILRGACDYIGLNYSHISEDNGIDLTGLILSQNYPNPFNSKTTIQYSLPGENTVTIVIYDLKGSRIKTLINDRQAVGVKTLLWNGKNDAGRPVPAGIYLYTMASGNIITTRKMVYLK</sequence>
<gene>
    <name evidence="3" type="ORF">METZ01_LOCUS126540</name>
</gene>
<dbReference type="Gene3D" id="3.40.630.10">
    <property type="entry name" value="Zn peptidases"/>
    <property type="match status" value="1"/>
</dbReference>
<dbReference type="Pfam" id="PF00246">
    <property type="entry name" value="Peptidase_M14"/>
    <property type="match status" value="1"/>
</dbReference>
<reference evidence="3" key="1">
    <citation type="submission" date="2018-05" db="EMBL/GenBank/DDBJ databases">
        <authorList>
            <person name="Lanie J.A."/>
            <person name="Ng W.-L."/>
            <person name="Kazmierczak K.M."/>
            <person name="Andrzejewski T.M."/>
            <person name="Davidsen T.M."/>
            <person name="Wayne K.J."/>
            <person name="Tettelin H."/>
            <person name="Glass J.I."/>
            <person name="Rusch D."/>
            <person name="Podicherti R."/>
            <person name="Tsui H.-C.T."/>
            <person name="Winkler M.E."/>
        </authorList>
    </citation>
    <scope>NUCLEOTIDE SEQUENCE</scope>
</reference>
<evidence type="ECO:0000256" key="1">
    <source>
        <dbReference type="ARBA" id="ARBA00001947"/>
    </source>
</evidence>
<dbReference type="EMBL" id="UINC01017699">
    <property type="protein sequence ID" value="SVA73686.1"/>
    <property type="molecule type" value="Genomic_DNA"/>
</dbReference>
<dbReference type="GO" id="GO:0008270">
    <property type="term" value="F:zinc ion binding"/>
    <property type="evidence" value="ECO:0007669"/>
    <property type="project" value="InterPro"/>
</dbReference>
<dbReference type="NCBIfam" id="TIGR04183">
    <property type="entry name" value="Por_Secre_tail"/>
    <property type="match status" value="1"/>
</dbReference>